<dbReference type="Gene3D" id="3.40.50.2300">
    <property type="match status" value="1"/>
</dbReference>
<feature type="modified residue" description="4-aspartylphosphate" evidence="12">
    <location>
        <position position="389"/>
    </location>
</feature>
<dbReference type="PANTHER" id="PTHR45339">
    <property type="entry name" value="HYBRID SIGNAL TRANSDUCTION HISTIDINE KINASE J"/>
    <property type="match status" value="1"/>
</dbReference>
<dbReference type="PROSITE" id="PS50110">
    <property type="entry name" value="RESPONSE_REGULATORY"/>
    <property type="match status" value="1"/>
</dbReference>
<dbReference type="RefSeq" id="WP_126163651.1">
    <property type="nucleotide sequence ID" value="NZ_RQPJ01000021.1"/>
</dbReference>
<dbReference type="InterPro" id="IPR036097">
    <property type="entry name" value="HisK_dim/P_sf"/>
</dbReference>
<keyword evidence="11" id="KW-0472">Membrane</keyword>
<accession>A0A3S0IK23</accession>
<keyword evidence="4" id="KW-1003">Cell membrane</keyword>
<evidence type="ECO:0000256" key="8">
    <source>
        <dbReference type="ARBA" id="ARBA00022840"/>
    </source>
</evidence>
<sequence>MKTNNLLSQLTNLEGQLNHFSFEELTSEEASLLKKSFVSFKSRLEEKVLGPNTNPSSPCKDGQGLDLTQEGNDSAWNPQERRLYREASLLAGVGKEIKSPIDSILKSVDVLKESDLSIRQLQQLNAISGSSNYLLEIINELLEYANLSKGQDPIGEIDFNFHSIIKDTLYLCNTLILNKEVSLQLEMDEDVPETLSGDPSKLSQILLTLLGNIIKGRDQGHISLKLRVKQQHAKHYDLEFIISESGLPTPNNSSSSTNEGAKWEQYQGASATGSTLLSFEIAKQTIQNLKGYMTLPQGHKAEWTHKFTIPFSRSQEGKVTVAEYDAEYLKTASKGIAGMHVLVFEDNILIQKLMEQRLKKWGCKVLVTDSGIKGINYLQDQTVDLVLLDIEMPMMNGFKIARSIREFALNSGKDLSIVALSREFSNSHLRKCKALGIKEYIKKPYSPDQLLASMYKCKNDLDSKALFGNTNNTDLYPLEIDLCSANLSNILEECMGEIDLLEELIVLFKQNILEFIGKANIYIPQGNFTKLGFAAHKVKTGLSMMKAHGLYALVSKIVVCCKTNQNRKSIEFLYNQILKTYPMVEKAIDNQLESLKDNKN</sequence>
<dbReference type="GO" id="GO:0005524">
    <property type="term" value="F:ATP binding"/>
    <property type="evidence" value="ECO:0007669"/>
    <property type="project" value="UniProtKB-KW"/>
</dbReference>
<gene>
    <name evidence="16" type="ORF">EHW67_17340</name>
</gene>
<feature type="region of interest" description="Disordered" evidence="13">
    <location>
        <begin position="49"/>
        <end position="74"/>
    </location>
</feature>
<evidence type="ECO:0000256" key="11">
    <source>
        <dbReference type="ARBA" id="ARBA00023136"/>
    </source>
</evidence>
<dbReference type="Pfam" id="PF00072">
    <property type="entry name" value="Response_reg"/>
    <property type="match status" value="1"/>
</dbReference>
<comment type="caution">
    <text evidence="16">The sequence shown here is derived from an EMBL/GenBank/DDBJ whole genome shotgun (WGS) entry which is preliminary data.</text>
</comment>
<evidence type="ECO:0000259" key="14">
    <source>
        <dbReference type="PROSITE" id="PS50109"/>
    </source>
</evidence>
<evidence type="ECO:0000256" key="4">
    <source>
        <dbReference type="ARBA" id="ARBA00022475"/>
    </source>
</evidence>
<keyword evidence="5 12" id="KW-0597">Phosphoprotein</keyword>
<keyword evidence="17" id="KW-1185">Reference proteome</keyword>
<evidence type="ECO:0000256" key="7">
    <source>
        <dbReference type="ARBA" id="ARBA00022741"/>
    </source>
</evidence>
<dbReference type="EMBL" id="RQPJ01000021">
    <property type="protein sequence ID" value="RTE51966.1"/>
    <property type="molecule type" value="Genomic_DNA"/>
</dbReference>
<evidence type="ECO:0000313" key="17">
    <source>
        <dbReference type="Proteomes" id="UP000267585"/>
    </source>
</evidence>
<dbReference type="GO" id="GO:0000155">
    <property type="term" value="F:phosphorelay sensor kinase activity"/>
    <property type="evidence" value="ECO:0007669"/>
    <property type="project" value="InterPro"/>
</dbReference>
<evidence type="ECO:0000313" key="16">
    <source>
        <dbReference type="EMBL" id="RTE51966.1"/>
    </source>
</evidence>
<evidence type="ECO:0000256" key="6">
    <source>
        <dbReference type="ARBA" id="ARBA00022692"/>
    </source>
</evidence>
<evidence type="ECO:0000256" key="9">
    <source>
        <dbReference type="ARBA" id="ARBA00022989"/>
    </source>
</evidence>
<dbReference type="SUPFAM" id="SSF52172">
    <property type="entry name" value="CheY-like"/>
    <property type="match status" value="1"/>
</dbReference>
<dbReference type="InterPro" id="IPR011006">
    <property type="entry name" value="CheY-like_superfamily"/>
</dbReference>
<evidence type="ECO:0000256" key="13">
    <source>
        <dbReference type="SAM" id="MobiDB-lite"/>
    </source>
</evidence>
<evidence type="ECO:0000256" key="2">
    <source>
        <dbReference type="ARBA" id="ARBA00004651"/>
    </source>
</evidence>
<evidence type="ECO:0000256" key="3">
    <source>
        <dbReference type="ARBA" id="ARBA00012438"/>
    </source>
</evidence>
<keyword evidence="9" id="KW-1133">Transmembrane helix</keyword>
<dbReference type="Gene3D" id="3.30.565.10">
    <property type="entry name" value="Histidine kinase-like ATPase, C-terminal domain"/>
    <property type="match status" value="1"/>
</dbReference>
<keyword evidence="8" id="KW-0067">ATP-binding</keyword>
<feature type="domain" description="Histidine kinase" evidence="14">
    <location>
        <begin position="92"/>
        <end position="313"/>
    </location>
</feature>
<keyword evidence="6" id="KW-0812">Transmembrane</keyword>
<evidence type="ECO:0000256" key="12">
    <source>
        <dbReference type="PROSITE-ProRule" id="PRU00169"/>
    </source>
</evidence>
<dbReference type="InterPro" id="IPR036641">
    <property type="entry name" value="HPT_dom_sf"/>
</dbReference>
<organism evidence="16 17">
    <name type="scientific">Arenibacter aquaticus</name>
    <dbReference type="NCBI Taxonomy" id="2489054"/>
    <lineage>
        <taxon>Bacteria</taxon>
        <taxon>Pseudomonadati</taxon>
        <taxon>Bacteroidota</taxon>
        <taxon>Flavobacteriia</taxon>
        <taxon>Flavobacteriales</taxon>
        <taxon>Flavobacteriaceae</taxon>
        <taxon>Arenibacter</taxon>
    </lineage>
</organism>
<comment type="catalytic activity">
    <reaction evidence="1">
        <text>ATP + protein L-histidine = ADP + protein N-phospho-L-histidine.</text>
        <dbReference type="EC" id="2.7.13.3"/>
    </reaction>
</comment>
<evidence type="ECO:0000256" key="1">
    <source>
        <dbReference type="ARBA" id="ARBA00000085"/>
    </source>
</evidence>
<dbReference type="SUPFAM" id="SSF47226">
    <property type="entry name" value="Histidine-containing phosphotransfer domain, HPT domain"/>
    <property type="match status" value="1"/>
</dbReference>
<dbReference type="SMART" id="SM00388">
    <property type="entry name" value="HisKA"/>
    <property type="match status" value="1"/>
</dbReference>
<dbReference type="SMART" id="SM00448">
    <property type="entry name" value="REC"/>
    <property type="match status" value="1"/>
</dbReference>
<keyword evidence="10" id="KW-0902">Two-component regulatory system</keyword>
<keyword evidence="7" id="KW-0547">Nucleotide-binding</keyword>
<reference evidence="16 17" key="1">
    <citation type="submission" date="2018-11" db="EMBL/GenBank/DDBJ databases">
        <title>Arenibacter aquaticus sp.nov., a marine bacterium isolated from surface seawater in the South China Sea.</title>
        <authorList>
            <person name="Guo J."/>
            <person name="Sun J."/>
        </authorList>
    </citation>
    <scope>NUCLEOTIDE SEQUENCE [LARGE SCALE GENOMIC DNA]</scope>
    <source>
        <strain evidence="16 17">GUO666</strain>
    </source>
</reference>
<dbReference type="PROSITE" id="PS50109">
    <property type="entry name" value="HIS_KIN"/>
    <property type="match status" value="1"/>
</dbReference>
<evidence type="ECO:0000256" key="10">
    <source>
        <dbReference type="ARBA" id="ARBA00023012"/>
    </source>
</evidence>
<dbReference type="InterPro" id="IPR005467">
    <property type="entry name" value="His_kinase_dom"/>
</dbReference>
<comment type="subcellular location">
    <subcellularLocation>
        <location evidence="2">Cell membrane</location>
        <topology evidence="2">Multi-pass membrane protein</topology>
    </subcellularLocation>
</comment>
<feature type="domain" description="Response regulatory" evidence="15">
    <location>
        <begin position="340"/>
        <end position="458"/>
    </location>
</feature>
<evidence type="ECO:0000256" key="5">
    <source>
        <dbReference type="ARBA" id="ARBA00022553"/>
    </source>
</evidence>
<dbReference type="AlphaFoldDB" id="A0A3S0IK23"/>
<dbReference type="Pfam" id="PF00512">
    <property type="entry name" value="HisKA"/>
    <property type="match status" value="1"/>
</dbReference>
<evidence type="ECO:0000259" key="15">
    <source>
        <dbReference type="PROSITE" id="PS50110"/>
    </source>
</evidence>
<dbReference type="InterPro" id="IPR001789">
    <property type="entry name" value="Sig_transdc_resp-reg_receiver"/>
</dbReference>
<dbReference type="Proteomes" id="UP000267585">
    <property type="component" value="Unassembled WGS sequence"/>
</dbReference>
<name>A0A3S0IK23_9FLAO</name>
<protein>
    <recommendedName>
        <fullName evidence="3">histidine kinase</fullName>
        <ecNumber evidence="3">2.7.13.3</ecNumber>
    </recommendedName>
</protein>
<dbReference type="InterPro" id="IPR003661">
    <property type="entry name" value="HisK_dim/P_dom"/>
</dbReference>
<dbReference type="CDD" id="cd00082">
    <property type="entry name" value="HisKA"/>
    <property type="match status" value="1"/>
</dbReference>
<dbReference type="OrthoDB" id="1046984at2"/>
<dbReference type="Gene3D" id="1.20.120.160">
    <property type="entry name" value="HPT domain"/>
    <property type="match status" value="1"/>
</dbReference>
<dbReference type="Gene3D" id="1.10.287.130">
    <property type="match status" value="1"/>
</dbReference>
<dbReference type="CDD" id="cd17546">
    <property type="entry name" value="REC_hyHK_CKI1_RcsC-like"/>
    <property type="match status" value="1"/>
</dbReference>
<dbReference type="SUPFAM" id="SSF47384">
    <property type="entry name" value="Homodimeric domain of signal transducing histidine kinase"/>
    <property type="match status" value="1"/>
</dbReference>
<dbReference type="EC" id="2.7.13.3" evidence="3"/>
<dbReference type="GO" id="GO:0005886">
    <property type="term" value="C:plasma membrane"/>
    <property type="evidence" value="ECO:0007669"/>
    <property type="project" value="UniProtKB-SubCell"/>
</dbReference>
<dbReference type="InterPro" id="IPR036890">
    <property type="entry name" value="HATPase_C_sf"/>
</dbReference>
<proteinExistence type="predicted"/>
<dbReference type="SUPFAM" id="SSF55874">
    <property type="entry name" value="ATPase domain of HSP90 chaperone/DNA topoisomerase II/histidine kinase"/>
    <property type="match status" value="1"/>
</dbReference>
<dbReference type="PANTHER" id="PTHR45339:SF1">
    <property type="entry name" value="HYBRID SIGNAL TRANSDUCTION HISTIDINE KINASE J"/>
    <property type="match status" value="1"/>
</dbReference>